<evidence type="ECO:0000256" key="1">
    <source>
        <dbReference type="SAM" id="MobiDB-lite"/>
    </source>
</evidence>
<accession>A0A7G2CLL3</accession>
<feature type="region of interest" description="Disordered" evidence="1">
    <location>
        <begin position="168"/>
        <end position="187"/>
    </location>
</feature>
<evidence type="ECO:0000313" key="2">
    <source>
        <dbReference type="EMBL" id="CAD2220309.1"/>
    </source>
</evidence>
<sequence length="299" mass="32214">MQSTYNGTTNNFMNNTLIGGGAIPVPDARSPLGNNYNTTTNYSSMEKTHSPSPNPYDNTNTPLPLPGALNNFNNNTNTNNLYTPPVSAHERSTSPVIGLPNTTNNFSVPSTGYNSLDRYSSNTTYNNNNNTISVPNFAKDSPLGGDMTINNNNRDSYYNTDRNTYGSTIPVPLPSQNSPLKRENTFSRRDSLENRTGLDTTYSIGGNTNTYNTVNSLLPSNSLTTTTVPVPGVSSYNNNTSSYSTGLAPTTTGSYFANRLDTNNNSNAVSGVSPYANTSYMTGGTEVRKPRTWSSSSSD</sequence>
<feature type="region of interest" description="Disordered" evidence="1">
    <location>
        <begin position="29"/>
        <end position="53"/>
    </location>
</feature>
<dbReference type="Proteomes" id="UP000515908">
    <property type="component" value="Chromosome 17"/>
</dbReference>
<dbReference type="EMBL" id="LR877161">
    <property type="protein sequence ID" value="CAD2220309.1"/>
    <property type="molecule type" value="Genomic_DNA"/>
</dbReference>
<proteinExistence type="predicted"/>
<dbReference type="AlphaFoldDB" id="A0A7G2CLL3"/>
<dbReference type="VEuPathDB" id="TriTrypDB:ADEAN_000782400"/>
<name>A0A7G2CLL3_9TRYP</name>
<organism evidence="2 3">
    <name type="scientific">Angomonas deanei</name>
    <dbReference type="NCBI Taxonomy" id="59799"/>
    <lineage>
        <taxon>Eukaryota</taxon>
        <taxon>Discoba</taxon>
        <taxon>Euglenozoa</taxon>
        <taxon>Kinetoplastea</taxon>
        <taxon>Metakinetoplastina</taxon>
        <taxon>Trypanosomatida</taxon>
        <taxon>Trypanosomatidae</taxon>
        <taxon>Strigomonadinae</taxon>
        <taxon>Angomonas</taxon>
    </lineage>
</organism>
<reference evidence="2 3" key="1">
    <citation type="submission" date="2020-08" db="EMBL/GenBank/DDBJ databases">
        <authorList>
            <person name="Newling K."/>
            <person name="Davey J."/>
            <person name="Forrester S."/>
        </authorList>
    </citation>
    <scope>NUCLEOTIDE SEQUENCE [LARGE SCALE GENOMIC DNA]</scope>
    <source>
        <strain evidence="3">Crithidia deanei Carvalho (ATCC PRA-265)</strain>
    </source>
</reference>
<gene>
    <name evidence="2" type="ORF">ADEAN_000782400</name>
</gene>
<keyword evidence="3" id="KW-1185">Reference proteome</keyword>
<evidence type="ECO:0000313" key="3">
    <source>
        <dbReference type="Proteomes" id="UP000515908"/>
    </source>
</evidence>
<protein>
    <submittedName>
        <fullName evidence="2">Uncharacterized protein</fullName>
    </submittedName>
</protein>